<organism evidence="14 15">
    <name type="scientific">Asparagus officinalis</name>
    <name type="common">Garden asparagus</name>
    <dbReference type="NCBI Taxonomy" id="4686"/>
    <lineage>
        <taxon>Eukaryota</taxon>
        <taxon>Viridiplantae</taxon>
        <taxon>Streptophyta</taxon>
        <taxon>Embryophyta</taxon>
        <taxon>Tracheophyta</taxon>
        <taxon>Spermatophyta</taxon>
        <taxon>Magnoliopsida</taxon>
        <taxon>Liliopsida</taxon>
        <taxon>Asparagales</taxon>
        <taxon>Asparagaceae</taxon>
        <taxon>Asparagoideae</taxon>
        <taxon>Asparagus</taxon>
    </lineage>
</organism>
<dbReference type="FunFam" id="1.10.510.10:FF:000432">
    <property type="entry name" value="mitogen-activated protein kinase kinase 3"/>
    <property type="match status" value="1"/>
</dbReference>
<comment type="catalytic activity">
    <reaction evidence="8">
        <text>L-seryl-[protein] + ATP = O-phospho-L-seryl-[protein] + ADP + H(+)</text>
        <dbReference type="Rhea" id="RHEA:17989"/>
        <dbReference type="Rhea" id="RHEA-COMP:9863"/>
        <dbReference type="Rhea" id="RHEA-COMP:11604"/>
        <dbReference type="ChEBI" id="CHEBI:15378"/>
        <dbReference type="ChEBI" id="CHEBI:29999"/>
        <dbReference type="ChEBI" id="CHEBI:30616"/>
        <dbReference type="ChEBI" id="CHEBI:83421"/>
        <dbReference type="ChEBI" id="CHEBI:456216"/>
        <dbReference type="EC" id="2.7.12.2"/>
    </reaction>
</comment>
<feature type="domain" description="Protein kinase" evidence="13">
    <location>
        <begin position="70"/>
        <end position="324"/>
    </location>
</feature>
<dbReference type="CDD" id="cd06623">
    <property type="entry name" value="PKc_MAPKK_plant_like"/>
    <property type="match status" value="1"/>
</dbReference>
<dbReference type="PROSITE" id="PS50011">
    <property type="entry name" value="PROTEIN_KINASE_DOM"/>
    <property type="match status" value="1"/>
</dbReference>
<dbReference type="Gene3D" id="1.10.510.10">
    <property type="entry name" value="Transferase(Phosphotransferase) domain 1"/>
    <property type="match status" value="1"/>
</dbReference>
<evidence type="ECO:0000259" key="13">
    <source>
        <dbReference type="PROSITE" id="PS50011"/>
    </source>
</evidence>
<evidence type="ECO:0000256" key="2">
    <source>
        <dbReference type="ARBA" id="ARBA00022679"/>
    </source>
</evidence>
<proteinExistence type="inferred from homology"/>
<evidence type="ECO:0000256" key="7">
    <source>
        <dbReference type="ARBA" id="ARBA00038999"/>
    </source>
</evidence>
<reference evidence="15" key="1">
    <citation type="journal article" date="2017" name="Nat. Commun.">
        <title>The asparagus genome sheds light on the origin and evolution of a young Y chromosome.</title>
        <authorList>
            <person name="Harkess A."/>
            <person name="Zhou J."/>
            <person name="Xu C."/>
            <person name="Bowers J.E."/>
            <person name="Van der Hulst R."/>
            <person name="Ayyampalayam S."/>
            <person name="Mercati F."/>
            <person name="Riccardi P."/>
            <person name="McKain M.R."/>
            <person name="Kakrana A."/>
            <person name="Tang H."/>
            <person name="Ray J."/>
            <person name="Groenendijk J."/>
            <person name="Arikit S."/>
            <person name="Mathioni S.M."/>
            <person name="Nakano M."/>
            <person name="Shan H."/>
            <person name="Telgmann-Rauber A."/>
            <person name="Kanno A."/>
            <person name="Yue Z."/>
            <person name="Chen H."/>
            <person name="Li W."/>
            <person name="Chen Y."/>
            <person name="Xu X."/>
            <person name="Zhang Y."/>
            <person name="Luo S."/>
            <person name="Chen H."/>
            <person name="Gao J."/>
            <person name="Mao Z."/>
            <person name="Pires J.C."/>
            <person name="Luo M."/>
            <person name="Kudrna D."/>
            <person name="Wing R.A."/>
            <person name="Meyers B.C."/>
            <person name="Yi K."/>
            <person name="Kong H."/>
            <person name="Lavrijsen P."/>
            <person name="Sunseri F."/>
            <person name="Falavigna A."/>
            <person name="Ye Y."/>
            <person name="Leebens-Mack J.H."/>
            <person name="Chen G."/>
        </authorList>
    </citation>
    <scope>NUCLEOTIDE SEQUENCE [LARGE SCALE GENOMIC DNA]</scope>
    <source>
        <strain evidence="15">cv. DH0086</strain>
    </source>
</reference>
<dbReference type="GO" id="GO:0004708">
    <property type="term" value="F:MAP kinase kinase activity"/>
    <property type="evidence" value="ECO:0007669"/>
    <property type="project" value="UniProtKB-EC"/>
</dbReference>
<dbReference type="InterPro" id="IPR000719">
    <property type="entry name" value="Prot_kinase_dom"/>
</dbReference>
<dbReference type="InterPro" id="IPR008271">
    <property type="entry name" value="Ser/Thr_kinase_AS"/>
</dbReference>
<dbReference type="InterPro" id="IPR017441">
    <property type="entry name" value="Protein_kinase_ATP_BS"/>
</dbReference>
<dbReference type="Gene3D" id="3.30.200.20">
    <property type="entry name" value="Phosphorylase Kinase, domain 1"/>
    <property type="match status" value="1"/>
</dbReference>
<evidence type="ECO:0000256" key="8">
    <source>
        <dbReference type="ARBA" id="ARBA00049014"/>
    </source>
</evidence>
<accession>A0A5P1EL13</accession>
<sequence length="348" mass="38976">MRRGRPNPKPFQLALPPRETSIEKFLTQSGTFKAGDLLVNKDGLRIVSHGEEGERPLINPLDDQLALVDMDIVKVIGKGSGGIVQLVRHKWTGQFFALKVIQMNIQEDICRQIAQELRINLSSQSPFVVVCYQSFYDNGVISIVLEYMDGGSLADFLAKVKSIPEAYLSAICKQVLKGLIYLHHEKHIIHRDLKPSNILIKHTGEVKISDFGVSVILASSSGQRDTFTGPCHYMSPERISGNRHGYSSDIWSLGLVMLECATGQFPYPPVDSFYELLEAVVDQPAPRAPSDQFSEEFCSFISTCIQKKPEDRHSALLLLEHPFLHMYDDLHVDLSSYFTVARAPLATF</sequence>
<protein>
    <recommendedName>
        <fullName evidence="7">mitogen-activated protein kinase kinase</fullName>
        <ecNumber evidence="7">2.7.12.2</ecNumber>
    </recommendedName>
</protein>
<dbReference type="AlphaFoldDB" id="A0A5P1EL13"/>
<evidence type="ECO:0000256" key="3">
    <source>
        <dbReference type="ARBA" id="ARBA00022741"/>
    </source>
</evidence>
<comment type="catalytic activity">
    <reaction evidence="10">
        <text>L-tyrosyl-[protein] + ATP = O-phospho-L-tyrosyl-[protein] + ADP + H(+)</text>
        <dbReference type="Rhea" id="RHEA:10596"/>
        <dbReference type="Rhea" id="RHEA-COMP:10136"/>
        <dbReference type="Rhea" id="RHEA-COMP:20101"/>
        <dbReference type="ChEBI" id="CHEBI:15378"/>
        <dbReference type="ChEBI" id="CHEBI:30616"/>
        <dbReference type="ChEBI" id="CHEBI:46858"/>
        <dbReference type="ChEBI" id="CHEBI:61978"/>
        <dbReference type="ChEBI" id="CHEBI:456216"/>
        <dbReference type="EC" id="2.7.12.2"/>
    </reaction>
</comment>
<evidence type="ECO:0000313" key="14">
    <source>
        <dbReference type="EMBL" id="ONK66464.1"/>
    </source>
</evidence>
<dbReference type="OrthoDB" id="10252354at2759"/>
<evidence type="ECO:0000256" key="12">
    <source>
        <dbReference type="RuleBase" id="RU000304"/>
    </source>
</evidence>
<dbReference type="GO" id="GO:0004674">
    <property type="term" value="F:protein serine/threonine kinase activity"/>
    <property type="evidence" value="ECO:0007669"/>
    <property type="project" value="UniProtKB-KW"/>
</dbReference>
<evidence type="ECO:0000256" key="4">
    <source>
        <dbReference type="ARBA" id="ARBA00022777"/>
    </source>
</evidence>
<keyword evidence="2" id="KW-0808">Transferase</keyword>
<evidence type="ECO:0000256" key="6">
    <source>
        <dbReference type="ARBA" id="ARBA00038035"/>
    </source>
</evidence>
<dbReference type="Proteomes" id="UP000243459">
    <property type="component" value="Chromosome 6"/>
</dbReference>
<dbReference type="SUPFAM" id="SSF56112">
    <property type="entry name" value="Protein kinase-like (PK-like)"/>
    <property type="match status" value="1"/>
</dbReference>
<dbReference type="PANTHER" id="PTHR48013">
    <property type="entry name" value="DUAL SPECIFICITY MITOGEN-ACTIVATED PROTEIN KINASE KINASE 5-RELATED"/>
    <property type="match status" value="1"/>
</dbReference>
<dbReference type="EMBL" id="CM007386">
    <property type="protein sequence ID" value="ONK66464.1"/>
    <property type="molecule type" value="Genomic_DNA"/>
</dbReference>
<dbReference type="EC" id="2.7.12.2" evidence="7"/>
<keyword evidence="4" id="KW-0418">Kinase</keyword>
<evidence type="ECO:0000256" key="9">
    <source>
        <dbReference type="ARBA" id="ARBA00049299"/>
    </source>
</evidence>
<dbReference type="InterPro" id="IPR011009">
    <property type="entry name" value="Kinase-like_dom_sf"/>
</dbReference>
<dbReference type="PANTHER" id="PTHR48013:SF32">
    <property type="entry name" value="MITOGEN-ACTIVATED PROTEIN KINASE KINASE 2-LIKE"/>
    <property type="match status" value="1"/>
</dbReference>
<dbReference type="PROSITE" id="PS00108">
    <property type="entry name" value="PROTEIN_KINASE_ST"/>
    <property type="match status" value="1"/>
</dbReference>
<keyword evidence="3 11" id="KW-0547">Nucleotide-binding</keyword>
<keyword evidence="15" id="KW-1185">Reference proteome</keyword>
<evidence type="ECO:0000256" key="5">
    <source>
        <dbReference type="ARBA" id="ARBA00022840"/>
    </source>
</evidence>
<dbReference type="FunFam" id="3.30.200.20:FF:000265">
    <property type="entry name" value="Mitogen-activated protein kinase kinase 6"/>
    <property type="match status" value="1"/>
</dbReference>
<dbReference type="Pfam" id="PF00069">
    <property type="entry name" value="Pkinase"/>
    <property type="match status" value="1"/>
</dbReference>
<dbReference type="PROSITE" id="PS00107">
    <property type="entry name" value="PROTEIN_KINASE_ATP"/>
    <property type="match status" value="1"/>
</dbReference>
<comment type="catalytic activity">
    <reaction evidence="9">
        <text>L-threonyl-[protein] + ATP = O-phospho-L-threonyl-[protein] + ADP + H(+)</text>
        <dbReference type="Rhea" id="RHEA:46608"/>
        <dbReference type="Rhea" id="RHEA-COMP:11060"/>
        <dbReference type="Rhea" id="RHEA-COMP:11605"/>
        <dbReference type="ChEBI" id="CHEBI:15378"/>
        <dbReference type="ChEBI" id="CHEBI:30013"/>
        <dbReference type="ChEBI" id="CHEBI:30616"/>
        <dbReference type="ChEBI" id="CHEBI:61977"/>
        <dbReference type="ChEBI" id="CHEBI:456216"/>
        <dbReference type="EC" id="2.7.12.2"/>
    </reaction>
</comment>
<feature type="binding site" evidence="11">
    <location>
        <position position="99"/>
    </location>
    <ligand>
        <name>ATP</name>
        <dbReference type="ChEBI" id="CHEBI:30616"/>
    </ligand>
</feature>
<keyword evidence="5 11" id="KW-0067">ATP-binding</keyword>
<evidence type="ECO:0000256" key="10">
    <source>
        <dbReference type="ARBA" id="ARBA00051693"/>
    </source>
</evidence>
<comment type="similarity">
    <text evidence="6">Belongs to the protein kinase superfamily. STE Ser/Thr protein kinase family. MAP kinase kinase subfamily.</text>
</comment>
<dbReference type="Gramene" id="ONK66464">
    <property type="protein sequence ID" value="ONK66464"/>
    <property type="gene ID" value="A4U43_C06F8350"/>
</dbReference>
<dbReference type="GO" id="GO:0005524">
    <property type="term" value="F:ATP binding"/>
    <property type="evidence" value="ECO:0007669"/>
    <property type="project" value="UniProtKB-UniRule"/>
</dbReference>
<dbReference type="GO" id="GO:0051707">
    <property type="term" value="P:response to other organism"/>
    <property type="evidence" value="ECO:0007669"/>
    <property type="project" value="UniProtKB-ARBA"/>
</dbReference>
<evidence type="ECO:0000256" key="11">
    <source>
        <dbReference type="PROSITE-ProRule" id="PRU10141"/>
    </source>
</evidence>
<keyword evidence="1 12" id="KW-0723">Serine/threonine-protein kinase</keyword>
<evidence type="ECO:0000256" key="1">
    <source>
        <dbReference type="ARBA" id="ARBA00022527"/>
    </source>
</evidence>
<dbReference type="OMA" id="QMTLTEP"/>
<name>A0A5P1EL13_ASPOF</name>
<gene>
    <name evidence="14" type="ORF">A4U43_C06F8350</name>
</gene>
<dbReference type="SMART" id="SM00220">
    <property type="entry name" value="S_TKc"/>
    <property type="match status" value="1"/>
</dbReference>
<evidence type="ECO:0000313" key="15">
    <source>
        <dbReference type="Proteomes" id="UP000243459"/>
    </source>
</evidence>